<protein>
    <submittedName>
        <fullName evidence="3">Uncharacterized protein</fullName>
    </submittedName>
</protein>
<organism evidence="3 4">
    <name type="scientific">Paenibacillus soyae</name>
    <dbReference type="NCBI Taxonomy" id="2969249"/>
    <lineage>
        <taxon>Bacteria</taxon>
        <taxon>Bacillati</taxon>
        <taxon>Bacillota</taxon>
        <taxon>Bacilli</taxon>
        <taxon>Bacillales</taxon>
        <taxon>Paenibacillaceae</taxon>
        <taxon>Paenibacillus</taxon>
    </lineage>
</organism>
<proteinExistence type="predicted"/>
<gene>
    <name evidence="3" type="ORF">NQZ67_14215</name>
</gene>
<reference evidence="3" key="1">
    <citation type="submission" date="2022-08" db="EMBL/GenBank/DDBJ databases">
        <title>The genomic sequence of strain Paenibacillus sp. SCIV0701.</title>
        <authorList>
            <person name="Zhao H."/>
        </authorList>
    </citation>
    <scope>NUCLEOTIDE SEQUENCE</scope>
    <source>
        <strain evidence="3">SCIV0701</strain>
    </source>
</reference>
<keyword evidence="4" id="KW-1185">Reference proteome</keyword>
<keyword evidence="2" id="KW-0472">Membrane</keyword>
<dbReference type="RefSeq" id="WP_257446770.1">
    <property type="nucleotide sequence ID" value="NZ_JANIPJ010000009.1"/>
</dbReference>
<keyword evidence="2" id="KW-0812">Transmembrane</keyword>
<evidence type="ECO:0000256" key="1">
    <source>
        <dbReference type="SAM" id="MobiDB-lite"/>
    </source>
</evidence>
<sequence length="147" mass="16144">MLGTWRWNVAFGILGVTLTALFSFGNNPPAVVMLRGLYAFAAFFLLAYVARVILALILRPPSMALPGEPQNEPSEKGRQLDVTTPDEGDDLNDLLKAQLQGGSSDDHSTNQRQQEAEFRPLAPPQFVSNTNKQPEELAKAIRHLTGE</sequence>
<comment type="caution">
    <text evidence="3">The sequence shown here is derived from an EMBL/GenBank/DDBJ whole genome shotgun (WGS) entry which is preliminary data.</text>
</comment>
<evidence type="ECO:0000313" key="3">
    <source>
        <dbReference type="EMBL" id="MCR2805036.1"/>
    </source>
</evidence>
<evidence type="ECO:0000313" key="4">
    <source>
        <dbReference type="Proteomes" id="UP001141950"/>
    </source>
</evidence>
<keyword evidence="2" id="KW-1133">Transmembrane helix</keyword>
<feature type="region of interest" description="Disordered" evidence="1">
    <location>
        <begin position="63"/>
        <end position="147"/>
    </location>
</feature>
<dbReference type="Proteomes" id="UP001141950">
    <property type="component" value="Unassembled WGS sequence"/>
</dbReference>
<name>A0A9X2MSL5_9BACL</name>
<feature type="transmembrane region" description="Helical" evidence="2">
    <location>
        <begin position="7"/>
        <end position="25"/>
    </location>
</feature>
<feature type="transmembrane region" description="Helical" evidence="2">
    <location>
        <begin position="37"/>
        <end position="58"/>
    </location>
</feature>
<evidence type="ECO:0000256" key="2">
    <source>
        <dbReference type="SAM" id="Phobius"/>
    </source>
</evidence>
<feature type="compositionally biased region" description="Basic and acidic residues" evidence="1">
    <location>
        <begin position="133"/>
        <end position="147"/>
    </location>
</feature>
<dbReference type="AlphaFoldDB" id="A0A9X2MSL5"/>
<feature type="compositionally biased region" description="Basic and acidic residues" evidence="1">
    <location>
        <begin position="104"/>
        <end position="118"/>
    </location>
</feature>
<dbReference type="EMBL" id="JANIPJ010000009">
    <property type="protein sequence ID" value="MCR2805036.1"/>
    <property type="molecule type" value="Genomic_DNA"/>
</dbReference>
<accession>A0A9X2MSL5</accession>